<dbReference type="OrthoDB" id="9780991at2"/>
<dbReference type="Pfam" id="PF01547">
    <property type="entry name" value="SBP_bac_1"/>
    <property type="match status" value="1"/>
</dbReference>
<reference evidence="1 2" key="1">
    <citation type="submission" date="2017-09" db="EMBL/GenBank/DDBJ databases">
        <authorList>
            <person name="Ehlers B."/>
            <person name="Leendertz F.H."/>
        </authorList>
    </citation>
    <scope>NUCLEOTIDE SEQUENCE [LARGE SCALE GENOMIC DNA]</scope>
    <source>
        <strain evidence="1 2">CGMCC 4.7095</strain>
    </source>
</reference>
<dbReference type="Gene3D" id="3.40.190.10">
    <property type="entry name" value="Periplasmic binding protein-like II"/>
    <property type="match status" value="2"/>
</dbReference>
<dbReference type="Proteomes" id="UP000219072">
    <property type="component" value="Unassembled WGS sequence"/>
</dbReference>
<sequence length="432" mass="45089">MARSSGRGGVPPAGRRLVAASAVLALGAVTACGGDGGGDPDTLSLWIMEGTNPDAASYAAELGAAFEERTGVGLDVQFIQWADAHDRITTAMAGGELPDVAEIGTTWAPEFGAAGALADLAPRIEADGLGEDLLPGLYDAGTVDGATYGMPWYAGVRALLYRADVFAEHDLRPPTTWEELREVGLALREAEPEMIPFPVAGGSEYGLDPFIWGAGGEIAEPDGDGGWRATVNEPEAVEGIAFYTSLATEHGLSVAAAETWLETDQLESFQNGEAAMVINGNWTVTTLVESDPGWAERIGVVPIPGPEGGLSPSFVGGSLLGDFQSADPDLAWELISLMTQGEFAGRWAESSGYFPGRQSLVEEVRAAGEPLVAPFARQMLEAGASLPVTDRYGTIQGEQLLPRMLQSILSGEATVREAADEAAAAMDETFAG</sequence>
<keyword evidence="2" id="KW-1185">Reference proteome</keyword>
<dbReference type="EMBL" id="OCNE01000001">
    <property type="protein sequence ID" value="SOD58525.1"/>
    <property type="molecule type" value="Genomic_DNA"/>
</dbReference>
<dbReference type="InterPro" id="IPR006059">
    <property type="entry name" value="SBP"/>
</dbReference>
<dbReference type="PROSITE" id="PS51257">
    <property type="entry name" value="PROKAR_LIPOPROTEIN"/>
    <property type="match status" value="1"/>
</dbReference>
<proteinExistence type="predicted"/>
<dbReference type="SUPFAM" id="SSF53850">
    <property type="entry name" value="Periplasmic binding protein-like II"/>
    <property type="match status" value="1"/>
</dbReference>
<gene>
    <name evidence="1" type="ORF">SAMN06297387_101192</name>
</gene>
<name>A0A286DIG7_9ACTN</name>
<dbReference type="PANTHER" id="PTHR43649:SF12">
    <property type="entry name" value="DIACETYLCHITOBIOSE BINDING PROTEIN DASA"/>
    <property type="match status" value="1"/>
</dbReference>
<accession>A0A286DIG7</accession>
<organism evidence="1 2">
    <name type="scientific">Streptomyces zhaozhouensis</name>
    <dbReference type="NCBI Taxonomy" id="1300267"/>
    <lineage>
        <taxon>Bacteria</taxon>
        <taxon>Bacillati</taxon>
        <taxon>Actinomycetota</taxon>
        <taxon>Actinomycetes</taxon>
        <taxon>Kitasatosporales</taxon>
        <taxon>Streptomycetaceae</taxon>
        <taxon>Streptomyces</taxon>
    </lineage>
</organism>
<dbReference type="InterPro" id="IPR050490">
    <property type="entry name" value="Bact_solute-bd_prot1"/>
</dbReference>
<dbReference type="PANTHER" id="PTHR43649">
    <property type="entry name" value="ARABINOSE-BINDING PROTEIN-RELATED"/>
    <property type="match status" value="1"/>
</dbReference>
<evidence type="ECO:0000313" key="1">
    <source>
        <dbReference type="EMBL" id="SOD58525.1"/>
    </source>
</evidence>
<dbReference type="RefSeq" id="WP_097228968.1">
    <property type="nucleotide sequence ID" value="NZ_OCNE01000001.1"/>
</dbReference>
<dbReference type="AlphaFoldDB" id="A0A286DIG7"/>
<protein>
    <submittedName>
        <fullName evidence="1">Carbohydrate ABC transporter substrate-binding protein, CUT1 family</fullName>
    </submittedName>
</protein>
<evidence type="ECO:0000313" key="2">
    <source>
        <dbReference type="Proteomes" id="UP000219072"/>
    </source>
</evidence>